<feature type="transmembrane region" description="Helical" evidence="2">
    <location>
        <begin position="6"/>
        <end position="25"/>
    </location>
</feature>
<feature type="region of interest" description="Disordered" evidence="1">
    <location>
        <begin position="31"/>
        <end position="69"/>
    </location>
</feature>
<dbReference type="OrthoDB" id="10008020at2"/>
<gene>
    <name evidence="3" type="ORF">SAMN04488544_4076</name>
</gene>
<keyword evidence="2" id="KW-1133">Transmembrane helix</keyword>
<reference evidence="4" key="1">
    <citation type="submission" date="2016-10" db="EMBL/GenBank/DDBJ databases">
        <authorList>
            <person name="Varghese N."/>
            <person name="Submissions S."/>
        </authorList>
    </citation>
    <scope>NUCLEOTIDE SEQUENCE [LARGE SCALE GENOMIC DNA]</scope>
    <source>
        <strain evidence="4">DSM 21743</strain>
    </source>
</reference>
<protein>
    <submittedName>
        <fullName evidence="3">Uncharacterized protein</fullName>
    </submittedName>
</protein>
<dbReference type="AlphaFoldDB" id="A0A1H2NI54"/>
<organism evidence="3 4">
    <name type="scientific">Microlunatus sagamiharensis</name>
    <dbReference type="NCBI Taxonomy" id="546874"/>
    <lineage>
        <taxon>Bacteria</taxon>
        <taxon>Bacillati</taxon>
        <taxon>Actinomycetota</taxon>
        <taxon>Actinomycetes</taxon>
        <taxon>Propionibacteriales</taxon>
        <taxon>Propionibacteriaceae</taxon>
        <taxon>Microlunatus</taxon>
    </lineage>
</organism>
<proteinExistence type="predicted"/>
<evidence type="ECO:0000313" key="4">
    <source>
        <dbReference type="Proteomes" id="UP000198825"/>
    </source>
</evidence>
<name>A0A1H2NI54_9ACTN</name>
<dbReference type="Proteomes" id="UP000198825">
    <property type="component" value="Chromosome I"/>
</dbReference>
<dbReference type="RefSeq" id="WP_091078832.1">
    <property type="nucleotide sequence ID" value="NZ_LT629799.1"/>
</dbReference>
<dbReference type="EMBL" id="LT629799">
    <property type="protein sequence ID" value="SDV04978.1"/>
    <property type="molecule type" value="Genomic_DNA"/>
</dbReference>
<keyword evidence="2" id="KW-0812">Transmembrane</keyword>
<accession>A0A1H2NI54</accession>
<keyword evidence="4" id="KW-1185">Reference proteome</keyword>
<evidence type="ECO:0000256" key="1">
    <source>
        <dbReference type="SAM" id="MobiDB-lite"/>
    </source>
</evidence>
<keyword evidence="2" id="KW-0472">Membrane</keyword>
<sequence>MTGTVVLIVIVVVVLIAVAVLVPLLRRRGRTRGASASARLPALGQMGANPNAAPKDHNRTPADPPAPPV</sequence>
<evidence type="ECO:0000313" key="3">
    <source>
        <dbReference type="EMBL" id="SDV04978.1"/>
    </source>
</evidence>
<evidence type="ECO:0000256" key="2">
    <source>
        <dbReference type="SAM" id="Phobius"/>
    </source>
</evidence>